<feature type="chain" id="PRO_5043314244" evidence="1">
    <location>
        <begin position="22"/>
        <end position="209"/>
    </location>
</feature>
<dbReference type="AlphaFoldDB" id="A0AAU9RPJ5"/>
<proteinExistence type="predicted"/>
<evidence type="ECO:0000256" key="1">
    <source>
        <dbReference type="SAM" id="SignalP"/>
    </source>
</evidence>
<reference evidence="2 3" key="1">
    <citation type="submission" date="2022-03" db="EMBL/GenBank/DDBJ databases">
        <authorList>
            <person name="Nunn A."/>
            <person name="Chopra R."/>
            <person name="Nunn A."/>
            <person name="Contreras Garrido A."/>
        </authorList>
    </citation>
    <scope>NUCLEOTIDE SEQUENCE [LARGE SCALE GENOMIC DNA]</scope>
</reference>
<keyword evidence="1" id="KW-0732">Signal</keyword>
<dbReference type="Proteomes" id="UP000836841">
    <property type="component" value="Chromosome 2"/>
</dbReference>
<feature type="signal peptide" evidence="1">
    <location>
        <begin position="1"/>
        <end position="21"/>
    </location>
</feature>
<organism evidence="2 3">
    <name type="scientific">Thlaspi arvense</name>
    <name type="common">Field penny-cress</name>
    <dbReference type="NCBI Taxonomy" id="13288"/>
    <lineage>
        <taxon>Eukaryota</taxon>
        <taxon>Viridiplantae</taxon>
        <taxon>Streptophyta</taxon>
        <taxon>Embryophyta</taxon>
        <taxon>Tracheophyta</taxon>
        <taxon>Spermatophyta</taxon>
        <taxon>Magnoliopsida</taxon>
        <taxon>eudicotyledons</taxon>
        <taxon>Gunneridae</taxon>
        <taxon>Pentapetalae</taxon>
        <taxon>rosids</taxon>
        <taxon>malvids</taxon>
        <taxon>Brassicales</taxon>
        <taxon>Brassicaceae</taxon>
        <taxon>Thlaspideae</taxon>
        <taxon>Thlaspi</taxon>
    </lineage>
</organism>
<dbReference type="PANTHER" id="PTHR31607">
    <property type="entry name" value="DUF1216 DOMAIN-CONTAINING PROTEIN-RELATED"/>
    <property type="match status" value="1"/>
</dbReference>
<evidence type="ECO:0000313" key="3">
    <source>
        <dbReference type="Proteomes" id="UP000836841"/>
    </source>
</evidence>
<protein>
    <submittedName>
        <fullName evidence="2">Uncharacterized protein</fullName>
    </submittedName>
</protein>
<accession>A0AAU9RPJ5</accession>
<gene>
    <name evidence="2" type="ORF">TAV2_LOCUS6833</name>
</gene>
<dbReference type="PANTHER" id="PTHR31607:SF33">
    <property type="entry name" value="DUF1216 DOMAIN-CONTAINING PROTEIN"/>
    <property type="match status" value="1"/>
</dbReference>
<name>A0AAU9RPJ5_THLAR</name>
<keyword evidence="3" id="KW-1185">Reference proteome</keyword>
<sequence>MARISLLFTLALVLAIGSVSAHPKSDKKTQKSLCPPTLGGLKTFPSIEISKLIEKRAQIGPNTVTFNTLFAICKAYGDHLAAFKVAGVKNVFGLVHAKYAFMAKAMLAAQATVGIKGELAVKLEKSYTAMASGFAEIEEMIAQIVAKYNFDVNAEISKGDRIKIEKCLIKLKGSISVFVKVQYDAAGKAKIGGGNEFRPLSHSRNKHLD</sequence>
<evidence type="ECO:0000313" key="2">
    <source>
        <dbReference type="EMBL" id="CAH2045023.1"/>
    </source>
</evidence>
<dbReference type="EMBL" id="OU466858">
    <property type="protein sequence ID" value="CAH2045023.1"/>
    <property type="molecule type" value="Genomic_DNA"/>
</dbReference>